<protein>
    <recommendedName>
        <fullName evidence="3 7">Nuclease SbcCD subunit D</fullName>
    </recommendedName>
</protein>
<evidence type="ECO:0000259" key="9">
    <source>
        <dbReference type="Pfam" id="PF12320"/>
    </source>
</evidence>
<dbReference type="InterPro" id="IPR050535">
    <property type="entry name" value="DNA_Repair-Maintenance_Comp"/>
</dbReference>
<keyword evidence="7" id="KW-0235">DNA replication</keyword>
<dbReference type="GO" id="GO:0006310">
    <property type="term" value="P:DNA recombination"/>
    <property type="evidence" value="ECO:0007669"/>
    <property type="project" value="UniProtKB-KW"/>
</dbReference>
<evidence type="ECO:0000313" key="11">
    <source>
        <dbReference type="Proteomes" id="UP000190449"/>
    </source>
</evidence>
<evidence type="ECO:0000256" key="4">
    <source>
        <dbReference type="ARBA" id="ARBA00022722"/>
    </source>
</evidence>
<dbReference type="Gene3D" id="3.60.21.10">
    <property type="match status" value="1"/>
</dbReference>
<dbReference type="SUPFAM" id="SSF56300">
    <property type="entry name" value="Metallo-dependent phosphatases"/>
    <property type="match status" value="1"/>
</dbReference>
<keyword evidence="7" id="KW-0255">Endonuclease</keyword>
<organism evidence="10 11">
    <name type="scientific">Fibrobacter intestinalis</name>
    <dbReference type="NCBI Taxonomy" id="28122"/>
    <lineage>
        <taxon>Bacteria</taxon>
        <taxon>Pseudomonadati</taxon>
        <taxon>Fibrobacterota</taxon>
        <taxon>Fibrobacteria</taxon>
        <taxon>Fibrobacterales</taxon>
        <taxon>Fibrobacteraceae</taxon>
        <taxon>Fibrobacter</taxon>
    </lineage>
</organism>
<evidence type="ECO:0000256" key="1">
    <source>
        <dbReference type="ARBA" id="ARBA00010555"/>
    </source>
</evidence>
<keyword evidence="7" id="KW-0233">DNA recombination</keyword>
<keyword evidence="6 7" id="KW-0269">Exonuclease</keyword>
<keyword evidence="4 7" id="KW-0540">Nuclease</keyword>
<dbReference type="InterPro" id="IPR004593">
    <property type="entry name" value="SbcD"/>
</dbReference>
<evidence type="ECO:0000256" key="3">
    <source>
        <dbReference type="ARBA" id="ARBA00013365"/>
    </source>
</evidence>
<sequence>MSTGYRILHTSDWHLGNSLHERSRIDEYKKFLDWLKGTIIDQKVDALLVSGDVFDTGSPSNAVQELYFSFLTELNGTCCKNVVITAGNHDSPSTLNAASSVLELLNVRVVATPNKETHFENEVFALPSAENPQIIVCAAPYLRDAALQASLESEKPTTNEEFVREGTRAHFEKLKKIALQKRETLGKNCPIVAMAHLYAAGASLSENAADTEYSVVGNLQNVNTDIFPPDFDYVALGHIHRAQKVAGENRIRYSGSPLPMGFDEANRGNAVLLVDFEEGKEPLVREIQVPTFRKLLTIRGDDLQDIRRKMELAAQESPKAWVRVQFAGAGAVGDLRNVLLADFEKTDLELLKAEYVARIDGNSEFQEEERDLSDFSPSEVFALRLQDSDGANLPPELKKQVEEAFQEILKQLQEGKEE</sequence>
<evidence type="ECO:0000256" key="7">
    <source>
        <dbReference type="RuleBase" id="RU363069"/>
    </source>
</evidence>
<proteinExistence type="inferred from homology"/>
<name>A0A1T4LYJ5_9BACT</name>
<evidence type="ECO:0000256" key="5">
    <source>
        <dbReference type="ARBA" id="ARBA00022801"/>
    </source>
</evidence>
<dbReference type="InterPro" id="IPR026843">
    <property type="entry name" value="SbcD_C"/>
</dbReference>
<comment type="function">
    <text evidence="7">SbcCD cleaves DNA hairpin structures. These structures can inhibit DNA replication and are intermediates in certain DNA recombination reactions. The complex acts as a 3'-&gt;5' double strand exonuclease that can open hairpins. It also has a 5' single-strand endonuclease activity.</text>
</comment>
<accession>A0A1T4LYJ5</accession>
<evidence type="ECO:0000256" key="6">
    <source>
        <dbReference type="ARBA" id="ARBA00022839"/>
    </source>
</evidence>
<dbReference type="Pfam" id="PF12320">
    <property type="entry name" value="SbcD_C"/>
    <property type="match status" value="1"/>
</dbReference>
<dbReference type="Proteomes" id="UP000190449">
    <property type="component" value="Unassembled WGS sequence"/>
</dbReference>
<dbReference type="Pfam" id="PF00149">
    <property type="entry name" value="Metallophos"/>
    <property type="match status" value="1"/>
</dbReference>
<dbReference type="PANTHER" id="PTHR30337:SF0">
    <property type="entry name" value="NUCLEASE SBCCD SUBUNIT D"/>
    <property type="match status" value="1"/>
</dbReference>
<dbReference type="NCBIfam" id="TIGR00619">
    <property type="entry name" value="sbcd"/>
    <property type="match status" value="1"/>
</dbReference>
<reference evidence="10 11" key="1">
    <citation type="submission" date="2017-02" db="EMBL/GenBank/DDBJ databases">
        <authorList>
            <person name="Peterson S.W."/>
        </authorList>
    </citation>
    <scope>NUCLEOTIDE SEQUENCE [LARGE SCALE GENOMIC DNA]</scope>
    <source>
        <strain evidence="10 11">ATCC 43854</strain>
    </source>
</reference>
<dbReference type="PANTHER" id="PTHR30337">
    <property type="entry name" value="COMPONENT OF ATP-DEPENDENT DSDNA EXONUCLEASE"/>
    <property type="match status" value="1"/>
</dbReference>
<comment type="subunit">
    <text evidence="2 7">Heterodimer of SbcC and SbcD.</text>
</comment>
<dbReference type="AlphaFoldDB" id="A0A1T4LYJ5"/>
<keyword evidence="5 7" id="KW-0378">Hydrolase</keyword>
<dbReference type="EMBL" id="FUWU01000014">
    <property type="protein sequence ID" value="SJZ59803.1"/>
    <property type="molecule type" value="Genomic_DNA"/>
</dbReference>
<dbReference type="GO" id="GO:0004519">
    <property type="term" value="F:endonuclease activity"/>
    <property type="evidence" value="ECO:0007669"/>
    <property type="project" value="UniProtKB-KW"/>
</dbReference>
<dbReference type="RefSeq" id="WP_078776075.1">
    <property type="nucleotide sequence ID" value="NZ_FUWU01000014.1"/>
</dbReference>
<feature type="domain" description="Calcineurin-like phosphoesterase" evidence="8">
    <location>
        <begin position="6"/>
        <end position="241"/>
    </location>
</feature>
<comment type="similarity">
    <text evidence="1 7">Belongs to the SbcD family.</text>
</comment>
<evidence type="ECO:0000259" key="8">
    <source>
        <dbReference type="Pfam" id="PF00149"/>
    </source>
</evidence>
<evidence type="ECO:0000313" key="10">
    <source>
        <dbReference type="EMBL" id="SJZ59803.1"/>
    </source>
</evidence>
<dbReference type="CDD" id="cd00840">
    <property type="entry name" value="MPP_Mre11_N"/>
    <property type="match status" value="1"/>
</dbReference>
<dbReference type="InterPro" id="IPR041796">
    <property type="entry name" value="Mre11_N"/>
</dbReference>
<feature type="domain" description="Nuclease SbcCD subunit D C-terminal" evidence="9">
    <location>
        <begin position="292"/>
        <end position="387"/>
    </location>
</feature>
<dbReference type="GO" id="GO:0008408">
    <property type="term" value="F:3'-5' exonuclease activity"/>
    <property type="evidence" value="ECO:0007669"/>
    <property type="project" value="InterPro"/>
</dbReference>
<evidence type="ECO:0000256" key="2">
    <source>
        <dbReference type="ARBA" id="ARBA00011322"/>
    </source>
</evidence>
<dbReference type="GO" id="GO:0006260">
    <property type="term" value="P:DNA replication"/>
    <property type="evidence" value="ECO:0007669"/>
    <property type="project" value="UniProtKB-KW"/>
</dbReference>
<dbReference type="STRING" id="28122.SAMN02745108_01057"/>
<dbReference type="InterPro" id="IPR029052">
    <property type="entry name" value="Metallo-depent_PP-like"/>
</dbReference>
<gene>
    <name evidence="7" type="primary">sbcD</name>
    <name evidence="10" type="ORF">SAMN02745108_01057</name>
</gene>
<dbReference type="InterPro" id="IPR004843">
    <property type="entry name" value="Calcineurin-like_PHP"/>
</dbReference>